<feature type="region of interest" description="Disordered" evidence="1">
    <location>
        <begin position="1"/>
        <end position="29"/>
    </location>
</feature>
<protein>
    <recommendedName>
        <fullName evidence="4">Ribbon-helix-helix protein, copG family</fullName>
    </recommendedName>
</protein>
<dbReference type="AlphaFoldDB" id="A0A1I6HY37"/>
<evidence type="ECO:0008006" key="4">
    <source>
        <dbReference type="Google" id="ProtNLM"/>
    </source>
</evidence>
<dbReference type="Proteomes" id="UP000198932">
    <property type="component" value="Unassembled WGS sequence"/>
</dbReference>
<organism evidence="2 3">
    <name type="scientific">Halorubrum sodomense</name>
    <dbReference type="NCBI Taxonomy" id="35743"/>
    <lineage>
        <taxon>Archaea</taxon>
        <taxon>Methanobacteriati</taxon>
        <taxon>Methanobacteriota</taxon>
        <taxon>Stenosarchaea group</taxon>
        <taxon>Halobacteria</taxon>
        <taxon>Halobacteriales</taxon>
        <taxon>Haloferacaceae</taxon>
        <taxon>Halorubrum</taxon>
    </lineage>
</organism>
<evidence type="ECO:0000313" key="3">
    <source>
        <dbReference type="Proteomes" id="UP000198932"/>
    </source>
</evidence>
<dbReference type="EMBL" id="FOYN01000005">
    <property type="protein sequence ID" value="SFR59402.1"/>
    <property type="molecule type" value="Genomic_DNA"/>
</dbReference>
<accession>A0A1I6HY37</accession>
<keyword evidence="3" id="KW-1185">Reference proteome</keyword>
<evidence type="ECO:0000256" key="1">
    <source>
        <dbReference type="SAM" id="MobiDB-lite"/>
    </source>
</evidence>
<name>A0A1I6HY37_HALSD</name>
<feature type="compositionally biased region" description="Basic and acidic residues" evidence="1">
    <location>
        <begin position="180"/>
        <end position="189"/>
    </location>
</feature>
<evidence type="ECO:0000313" key="2">
    <source>
        <dbReference type="EMBL" id="SFR59402.1"/>
    </source>
</evidence>
<sequence length="189" mass="20422">MRPPERPQAERGGPMSADSAGQRVAARVSDDDLLDALDDAAEDHGSKSEAIRAALREVYGDRDGVADDVVDAVLPDDPMVKRGYRILVEEAAPFTSRIDVEAAESRIADRTNLPSDVVRRRVINPLARHRVGGDPIVKPVWGVLVVRPPEDLAEFVPAADTPSDSPSEELEELAVAGEEVATRRGDRDA</sequence>
<proteinExistence type="predicted"/>
<gene>
    <name evidence="2" type="ORF">SAMN04487937_2973</name>
</gene>
<dbReference type="STRING" id="35743.SAMN04487937_2973"/>
<reference evidence="3" key="1">
    <citation type="submission" date="2016-10" db="EMBL/GenBank/DDBJ databases">
        <authorList>
            <person name="Varghese N."/>
            <person name="Submissions S."/>
        </authorList>
    </citation>
    <scope>NUCLEOTIDE SEQUENCE [LARGE SCALE GENOMIC DNA]</scope>
    <source>
        <strain evidence="3">RD 26</strain>
    </source>
</reference>
<feature type="region of interest" description="Disordered" evidence="1">
    <location>
        <begin position="156"/>
        <end position="189"/>
    </location>
</feature>